<accession>A0A1V9FIV8</accession>
<evidence type="ECO:0008006" key="3">
    <source>
        <dbReference type="Google" id="ProtNLM"/>
    </source>
</evidence>
<evidence type="ECO:0000313" key="2">
    <source>
        <dbReference type="Proteomes" id="UP000192796"/>
    </source>
</evidence>
<gene>
    <name evidence="1" type="ORF">A3860_07040</name>
</gene>
<reference evidence="1 2" key="1">
    <citation type="submission" date="2016-03" db="EMBL/GenBank/DDBJ databases">
        <title>Niastella vici sp. nov., isolated from farmland soil.</title>
        <authorList>
            <person name="Chen L."/>
            <person name="Wang D."/>
            <person name="Yang S."/>
            <person name="Wang G."/>
        </authorList>
    </citation>
    <scope>NUCLEOTIDE SEQUENCE [LARGE SCALE GENOMIC DNA]</scope>
    <source>
        <strain evidence="1 2">DJ57</strain>
    </source>
</reference>
<protein>
    <recommendedName>
        <fullName evidence="3">DUF1330 domain-containing protein</fullName>
    </recommendedName>
</protein>
<evidence type="ECO:0000313" key="1">
    <source>
        <dbReference type="EMBL" id="OQP58303.1"/>
    </source>
</evidence>
<dbReference type="STRING" id="1703345.A3860_07040"/>
<comment type="caution">
    <text evidence="1">The sequence shown here is derived from an EMBL/GenBank/DDBJ whole genome shotgun (WGS) entry which is preliminary data.</text>
</comment>
<organism evidence="1 2">
    <name type="scientific">Niastella vici</name>
    <dbReference type="NCBI Taxonomy" id="1703345"/>
    <lineage>
        <taxon>Bacteria</taxon>
        <taxon>Pseudomonadati</taxon>
        <taxon>Bacteroidota</taxon>
        <taxon>Chitinophagia</taxon>
        <taxon>Chitinophagales</taxon>
        <taxon>Chitinophagaceae</taxon>
        <taxon>Niastella</taxon>
    </lineage>
</organism>
<sequence length="101" mass="11794">MVYITQLIYIKEGQEELFYEFENVVLPLLWKYKGQLLLRLRPTSSTFVANSIEPPFEIHLVAFETEEGLEGYSQDETRKSYLHLKEQSVRSVVLIKGTQVP</sequence>
<name>A0A1V9FIV8_9BACT</name>
<keyword evidence="2" id="KW-1185">Reference proteome</keyword>
<dbReference type="OrthoDB" id="675824at2"/>
<proteinExistence type="predicted"/>
<dbReference type="Proteomes" id="UP000192796">
    <property type="component" value="Unassembled WGS sequence"/>
</dbReference>
<dbReference type="AlphaFoldDB" id="A0A1V9FIV8"/>
<dbReference type="EMBL" id="LVYD01000102">
    <property type="protein sequence ID" value="OQP58303.1"/>
    <property type="molecule type" value="Genomic_DNA"/>
</dbReference>